<sequence length="282" mass="30996">MTSFETLWDGKAKTGESPVWDAAENCLWWVDIPAGALYRLKDGRIDDWQFGEDLGCVSPIATGGLLLALRSGLYRFENATGTKTLLAASLYDAKEQRFNDGKVGPDGRFWVGSIYEPRTGKHARLYRFDKRGLVDVVGDVIVSNGLAWSPDGKTMYHSDTRSHVIYRYDYQDGEIGPRSVFAEVPQEKGRPDGAAVDAEGFYWSAQFAGQRIIRFAPDGTVDREIETPVQRPTMCAFGGKDRDILYVTSATDGGDIQPLDGALIAFKPGVKGAPVPAFDPTK</sequence>
<dbReference type="Gene3D" id="2.120.10.30">
    <property type="entry name" value="TolB, C-terminal domain"/>
    <property type="match status" value="1"/>
</dbReference>
<comment type="caution">
    <text evidence="3">The sequence shown here is derived from an EMBL/GenBank/DDBJ whole genome shotgun (WGS) entry which is preliminary data.</text>
</comment>
<dbReference type="InterPro" id="IPR011042">
    <property type="entry name" value="6-blade_b-propeller_TolB-like"/>
</dbReference>
<protein>
    <submittedName>
        <fullName evidence="3">SMP-30/gluconolactonase/LRE family protein</fullName>
        <ecNumber evidence="3">3.1.1.99</ecNumber>
    </submittedName>
</protein>
<comment type="similarity">
    <text evidence="1">Belongs to the SMP-30/CGR1 family.</text>
</comment>
<dbReference type="InterPro" id="IPR005511">
    <property type="entry name" value="SMP-30"/>
</dbReference>
<gene>
    <name evidence="3" type="ORF">ACFSM5_15855</name>
</gene>
<dbReference type="GO" id="GO:0016787">
    <property type="term" value="F:hydrolase activity"/>
    <property type="evidence" value="ECO:0007669"/>
    <property type="project" value="UniProtKB-KW"/>
</dbReference>
<reference evidence="4" key="1">
    <citation type="journal article" date="2019" name="Int. J. Syst. Evol. Microbiol.">
        <title>The Global Catalogue of Microorganisms (GCM) 10K type strain sequencing project: providing services to taxonomists for standard genome sequencing and annotation.</title>
        <authorList>
            <consortium name="The Broad Institute Genomics Platform"/>
            <consortium name="The Broad Institute Genome Sequencing Center for Infectious Disease"/>
            <person name="Wu L."/>
            <person name="Ma J."/>
        </authorList>
    </citation>
    <scope>NUCLEOTIDE SEQUENCE [LARGE SCALE GENOMIC DNA]</scope>
    <source>
        <strain evidence="4">CGMCC 1.19062</strain>
    </source>
</reference>
<evidence type="ECO:0000256" key="1">
    <source>
        <dbReference type="ARBA" id="ARBA00008853"/>
    </source>
</evidence>
<dbReference type="PRINTS" id="PR01790">
    <property type="entry name" value="SMP30FAMILY"/>
</dbReference>
<dbReference type="EC" id="3.1.1.99" evidence="3"/>
<dbReference type="Pfam" id="PF08450">
    <property type="entry name" value="SGL"/>
    <property type="match status" value="1"/>
</dbReference>
<dbReference type="PANTHER" id="PTHR10907:SF47">
    <property type="entry name" value="REGUCALCIN"/>
    <property type="match status" value="1"/>
</dbReference>
<name>A0ABW5DU08_9PROT</name>
<proteinExistence type="inferred from homology"/>
<dbReference type="InterPro" id="IPR013658">
    <property type="entry name" value="SGL"/>
</dbReference>
<dbReference type="SUPFAM" id="SSF63829">
    <property type="entry name" value="Calcium-dependent phosphotriesterase"/>
    <property type="match status" value="1"/>
</dbReference>
<keyword evidence="4" id="KW-1185">Reference proteome</keyword>
<feature type="domain" description="SMP-30/Gluconolactonase/LRE-like region" evidence="2">
    <location>
        <begin position="15"/>
        <end position="251"/>
    </location>
</feature>
<evidence type="ECO:0000313" key="3">
    <source>
        <dbReference type="EMBL" id="MFD2264379.1"/>
    </source>
</evidence>
<evidence type="ECO:0000313" key="4">
    <source>
        <dbReference type="Proteomes" id="UP001597295"/>
    </source>
</evidence>
<organism evidence="3 4">
    <name type="scientific">Lacibacterium aquatile</name>
    <dbReference type="NCBI Taxonomy" id="1168082"/>
    <lineage>
        <taxon>Bacteria</taxon>
        <taxon>Pseudomonadati</taxon>
        <taxon>Pseudomonadota</taxon>
        <taxon>Alphaproteobacteria</taxon>
        <taxon>Rhodospirillales</taxon>
        <taxon>Rhodospirillaceae</taxon>
    </lineage>
</organism>
<accession>A0ABW5DU08</accession>
<dbReference type="Proteomes" id="UP001597295">
    <property type="component" value="Unassembled WGS sequence"/>
</dbReference>
<dbReference type="RefSeq" id="WP_379877461.1">
    <property type="nucleotide sequence ID" value="NZ_JBHUIP010000013.1"/>
</dbReference>
<evidence type="ECO:0000259" key="2">
    <source>
        <dbReference type="Pfam" id="PF08450"/>
    </source>
</evidence>
<dbReference type="PANTHER" id="PTHR10907">
    <property type="entry name" value="REGUCALCIN"/>
    <property type="match status" value="1"/>
</dbReference>
<dbReference type="EMBL" id="JBHUIP010000013">
    <property type="protein sequence ID" value="MFD2264379.1"/>
    <property type="molecule type" value="Genomic_DNA"/>
</dbReference>
<keyword evidence="3" id="KW-0378">Hydrolase</keyword>